<dbReference type="SUPFAM" id="SSF51445">
    <property type="entry name" value="(Trans)glycosidases"/>
    <property type="match status" value="1"/>
</dbReference>
<feature type="binding site" evidence="10">
    <location>
        <position position="173"/>
    </location>
    <ligand>
        <name>substrate</name>
    </ligand>
</feature>
<dbReference type="PRINTS" id="PR00131">
    <property type="entry name" value="GLHYDRLASE1"/>
</dbReference>
<comment type="similarity">
    <text evidence="2 12">Belongs to the glycosyl hydrolase 1 family.</text>
</comment>
<dbReference type="PROSITE" id="PS00653">
    <property type="entry name" value="GLYCOSYL_HYDROL_F1_2"/>
    <property type="match status" value="1"/>
</dbReference>
<dbReference type="FunFam" id="3.20.20.80:FF:000004">
    <property type="entry name" value="Beta-glucosidase 6-phospho-beta-glucosidase"/>
    <property type="match status" value="1"/>
</dbReference>
<dbReference type="InterPro" id="IPR018120">
    <property type="entry name" value="Glyco_hydro_1_AS"/>
</dbReference>
<gene>
    <name evidence="13" type="ORF">LX83_001007</name>
</gene>
<organism evidence="13 14">
    <name type="scientific">Goodfellowiella coeruleoviolacea</name>
    <dbReference type="NCBI Taxonomy" id="334858"/>
    <lineage>
        <taxon>Bacteria</taxon>
        <taxon>Bacillati</taxon>
        <taxon>Actinomycetota</taxon>
        <taxon>Actinomycetes</taxon>
        <taxon>Pseudonocardiales</taxon>
        <taxon>Pseudonocardiaceae</taxon>
        <taxon>Goodfellowiella</taxon>
    </lineage>
</organism>
<dbReference type="PANTHER" id="PTHR10353:SF36">
    <property type="entry name" value="LP05116P"/>
    <property type="match status" value="1"/>
</dbReference>
<evidence type="ECO:0000256" key="7">
    <source>
        <dbReference type="ARBA" id="ARBA00023295"/>
    </source>
</evidence>
<evidence type="ECO:0000256" key="11">
    <source>
        <dbReference type="PROSITE-ProRule" id="PRU10055"/>
    </source>
</evidence>
<keyword evidence="6" id="KW-0119">Carbohydrate metabolism</keyword>
<accession>A0AAE3KER4</accession>
<feature type="binding site" evidence="10">
    <location>
        <position position="421"/>
    </location>
    <ligand>
        <name>substrate</name>
    </ligand>
</feature>
<dbReference type="EMBL" id="JAMTCK010000002">
    <property type="protein sequence ID" value="MCP2164167.1"/>
    <property type="molecule type" value="Genomic_DNA"/>
</dbReference>
<dbReference type="InterPro" id="IPR001360">
    <property type="entry name" value="Glyco_hydro_1"/>
</dbReference>
<dbReference type="Pfam" id="PF00232">
    <property type="entry name" value="Glyco_hydro_1"/>
    <property type="match status" value="1"/>
</dbReference>
<evidence type="ECO:0000256" key="10">
    <source>
        <dbReference type="PIRSR" id="PIRSR617736-2"/>
    </source>
</evidence>
<feature type="active site" description="Proton donor" evidence="9">
    <location>
        <position position="174"/>
    </location>
</feature>
<dbReference type="InterPro" id="IPR017853">
    <property type="entry name" value="GH"/>
</dbReference>
<evidence type="ECO:0000256" key="3">
    <source>
        <dbReference type="ARBA" id="ARBA00012744"/>
    </source>
</evidence>
<dbReference type="GO" id="GO:0008422">
    <property type="term" value="F:beta-glucosidase activity"/>
    <property type="evidence" value="ECO:0007669"/>
    <property type="project" value="UniProtKB-EC"/>
</dbReference>
<evidence type="ECO:0000256" key="6">
    <source>
        <dbReference type="ARBA" id="ARBA00023277"/>
    </source>
</evidence>
<protein>
    <recommendedName>
        <fullName evidence="3 12">Beta-glucosidase</fullName>
        <ecNumber evidence="3 12">3.2.1.21</ecNumber>
    </recommendedName>
</protein>
<feature type="active site" description="Nucleophile" evidence="9 11">
    <location>
        <position position="375"/>
    </location>
</feature>
<evidence type="ECO:0000256" key="1">
    <source>
        <dbReference type="ARBA" id="ARBA00000448"/>
    </source>
</evidence>
<evidence type="ECO:0000256" key="9">
    <source>
        <dbReference type="PIRSR" id="PIRSR617736-1"/>
    </source>
</evidence>
<evidence type="ECO:0000256" key="5">
    <source>
        <dbReference type="ARBA" id="ARBA00023001"/>
    </source>
</evidence>
<evidence type="ECO:0000256" key="8">
    <source>
        <dbReference type="ARBA" id="ARBA00023326"/>
    </source>
</evidence>
<name>A0AAE3KER4_9PSEU</name>
<dbReference type="AlphaFoldDB" id="A0AAE3KER4"/>
<feature type="binding site" evidence="10">
    <location>
        <position position="305"/>
    </location>
    <ligand>
        <name>substrate</name>
    </ligand>
</feature>
<sequence length="473" mass="52293">MTAGSADSSRGAITFPTNFVWGAATAAFQIEGSTTVDGRTDSIWDTFCRVPGAVVNGDTGEPAVDHYRRMREDVRLMADLGLPAYRFSVAWPRVRPDAGPVNSAGLDFYERLVDTLLEHDITPWVTLYHWDLPQTLEDQGGWANRETAYRFAEYAESVLVRLGDRVSNWTTLNEPYCSAFLGYGNGVHAPGRTDPRATVAAVHHLLLAHGLGLAAIRAHAPNASAGVTVNLYPVRPADPDSPEDVEVARRVDGLQNRIFLDPLLRGAYPEDVLADLEPFGLADHIAASDLQTISAPLDLLGVNYYTVHNVTARPEPTDRQNTDRPSEWLGVETIGFRGLNRPRTAMDWEVHPDGLTEVLLRLNREYPKIPLYITENGAAYHDSVVDGGIHDPDRVAFLDGHLRAAHAALSAGVDLRGYFCWSLLDNFEWAEGYAKRFGIVHVDYETQVRTPKLSARWYSQVVRDNGLPAAENL</sequence>
<keyword evidence="8" id="KW-0624">Polysaccharide degradation</keyword>
<evidence type="ECO:0000256" key="4">
    <source>
        <dbReference type="ARBA" id="ARBA00022801"/>
    </source>
</evidence>
<dbReference type="InterPro" id="IPR033132">
    <property type="entry name" value="GH_1_N_CS"/>
</dbReference>
<evidence type="ECO:0000313" key="13">
    <source>
        <dbReference type="EMBL" id="MCP2164167.1"/>
    </source>
</evidence>
<keyword evidence="7 12" id="KW-0326">Glycosidase</keyword>
<feature type="binding site" evidence="10">
    <location>
        <position position="129"/>
    </location>
    <ligand>
        <name>substrate</name>
    </ligand>
</feature>
<keyword evidence="5" id="KW-0136">Cellulose degradation</keyword>
<evidence type="ECO:0000313" key="14">
    <source>
        <dbReference type="Proteomes" id="UP001206128"/>
    </source>
</evidence>
<proteinExistence type="inferred from homology"/>
<comment type="caution">
    <text evidence="13">The sequence shown here is derived from an EMBL/GenBank/DDBJ whole genome shotgun (WGS) entry which is preliminary data.</text>
</comment>
<dbReference type="Proteomes" id="UP001206128">
    <property type="component" value="Unassembled WGS sequence"/>
</dbReference>
<dbReference type="EC" id="3.2.1.21" evidence="3 12"/>
<dbReference type="NCBIfam" id="TIGR03356">
    <property type="entry name" value="BGL"/>
    <property type="match status" value="1"/>
</dbReference>
<dbReference type="InterPro" id="IPR017736">
    <property type="entry name" value="Glyco_hydro_1_beta-glucosidase"/>
</dbReference>
<keyword evidence="4 12" id="KW-0378">Hydrolase</keyword>
<keyword evidence="14" id="KW-1185">Reference proteome</keyword>
<feature type="binding site" evidence="10">
    <location>
        <position position="29"/>
    </location>
    <ligand>
        <name>substrate</name>
    </ligand>
</feature>
<dbReference type="GO" id="GO:0005829">
    <property type="term" value="C:cytosol"/>
    <property type="evidence" value="ECO:0007669"/>
    <property type="project" value="TreeGrafter"/>
</dbReference>
<dbReference type="GO" id="GO:0030245">
    <property type="term" value="P:cellulose catabolic process"/>
    <property type="evidence" value="ECO:0007669"/>
    <property type="project" value="UniProtKB-KW"/>
</dbReference>
<evidence type="ECO:0000256" key="12">
    <source>
        <dbReference type="RuleBase" id="RU361175"/>
    </source>
</evidence>
<comment type="catalytic activity">
    <reaction evidence="1 12">
        <text>Hydrolysis of terminal, non-reducing beta-D-glucosyl residues with release of beta-D-glucose.</text>
        <dbReference type="EC" id="3.2.1.21"/>
    </reaction>
</comment>
<dbReference type="PANTHER" id="PTHR10353">
    <property type="entry name" value="GLYCOSYL HYDROLASE"/>
    <property type="match status" value="1"/>
</dbReference>
<dbReference type="PROSITE" id="PS00572">
    <property type="entry name" value="GLYCOSYL_HYDROL_F1_1"/>
    <property type="match status" value="1"/>
</dbReference>
<dbReference type="Gene3D" id="3.20.20.80">
    <property type="entry name" value="Glycosidases"/>
    <property type="match status" value="1"/>
</dbReference>
<feature type="binding site" evidence="10">
    <location>
        <begin position="428"/>
        <end position="429"/>
    </location>
    <ligand>
        <name>substrate</name>
    </ligand>
</feature>
<reference evidence="13" key="1">
    <citation type="submission" date="2022-06" db="EMBL/GenBank/DDBJ databases">
        <title>Genomic Encyclopedia of Archaeal and Bacterial Type Strains, Phase II (KMG-II): from individual species to whole genera.</title>
        <authorList>
            <person name="Goeker M."/>
        </authorList>
    </citation>
    <scope>NUCLEOTIDE SEQUENCE</scope>
    <source>
        <strain evidence="13">DSM 43935</strain>
    </source>
</reference>
<evidence type="ECO:0000256" key="2">
    <source>
        <dbReference type="ARBA" id="ARBA00010838"/>
    </source>
</evidence>